<evidence type="ECO:0000256" key="2">
    <source>
        <dbReference type="SAM" id="Phobius"/>
    </source>
</evidence>
<keyword evidence="2" id="KW-0812">Transmembrane</keyword>
<reference evidence="3" key="2">
    <citation type="submission" date="2021-04" db="EMBL/GenBank/DDBJ databases">
        <authorList>
            <person name="Gilroy R."/>
        </authorList>
    </citation>
    <scope>NUCLEOTIDE SEQUENCE</scope>
    <source>
        <strain evidence="3">Gambia11-129</strain>
    </source>
</reference>
<evidence type="ECO:0008006" key="5">
    <source>
        <dbReference type="Google" id="ProtNLM"/>
    </source>
</evidence>
<keyword evidence="1" id="KW-0175">Coiled coil</keyword>
<comment type="caution">
    <text evidence="3">The sequence shown here is derived from an EMBL/GenBank/DDBJ whole genome shotgun (WGS) entry which is preliminary data.</text>
</comment>
<keyword evidence="2" id="KW-0472">Membrane</keyword>
<dbReference type="AlphaFoldDB" id="A0A9D1TNC5"/>
<evidence type="ECO:0000313" key="3">
    <source>
        <dbReference type="EMBL" id="HIV99447.1"/>
    </source>
</evidence>
<organism evidence="3 4">
    <name type="scientific">Candidatus Ornithospirochaeta avicola</name>
    <dbReference type="NCBI Taxonomy" id="2840896"/>
    <lineage>
        <taxon>Bacteria</taxon>
        <taxon>Pseudomonadati</taxon>
        <taxon>Spirochaetota</taxon>
        <taxon>Spirochaetia</taxon>
        <taxon>Spirochaetales</taxon>
        <taxon>Spirochaetaceae</taxon>
        <taxon>Spirochaetaceae incertae sedis</taxon>
        <taxon>Candidatus Ornithospirochaeta</taxon>
    </lineage>
</organism>
<protein>
    <recommendedName>
        <fullName evidence="5">ATPase P</fullName>
    </recommendedName>
</protein>
<accession>A0A9D1TNC5</accession>
<feature type="transmembrane region" description="Helical" evidence="2">
    <location>
        <begin position="187"/>
        <end position="211"/>
    </location>
</feature>
<feature type="transmembrane region" description="Helical" evidence="2">
    <location>
        <begin position="217"/>
        <end position="238"/>
    </location>
</feature>
<name>A0A9D1TNC5_9SPIO</name>
<reference evidence="3" key="1">
    <citation type="journal article" date="2021" name="PeerJ">
        <title>Extensive microbial diversity within the chicken gut microbiome revealed by metagenomics and culture.</title>
        <authorList>
            <person name="Gilroy R."/>
            <person name="Ravi A."/>
            <person name="Getino M."/>
            <person name="Pursley I."/>
            <person name="Horton D.L."/>
            <person name="Alikhan N.F."/>
            <person name="Baker D."/>
            <person name="Gharbi K."/>
            <person name="Hall N."/>
            <person name="Watson M."/>
            <person name="Adriaenssens E.M."/>
            <person name="Foster-Nyarko E."/>
            <person name="Jarju S."/>
            <person name="Secka A."/>
            <person name="Antonio M."/>
            <person name="Oren A."/>
            <person name="Chaudhuri R.R."/>
            <person name="La Ragione R."/>
            <person name="Hildebrand F."/>
            <person name="Pallen M.J."/>
        </authorList>
    </citation>
    <scope>NUCLEOTIDE SEQUENCE</scope>
    <source>
        <strain evidence="3">Gambia11-129</strain>
    </source>
</reference>
<feature type="coiled-coil region" evidence="1">
    <location>
        <begin position="125"/>
        <end position="164"/>
    </location>
</feature>
<keyword evidence="2" id="KW-1133">Transmembrane helix</keyword>
<proteinExistence type="predicted"/>
<evidence type="ECO:0000256" key="1">
    <source>
        <dbReference type="SAM" id="Coils"/>
    </source>
</evidence>
<sequence>MRLFRPRALSREQFDEYRLKDDLKNIRKFGPAGSSYDALYINSFYLDRRFYVPYSAIQRVFKRVAMTKGGFTGKGMFATLSYLVVQYDDGKEKQAIIKKEDQIDMLLSYINEIHPEIKTLSKQGEERLEKLRKEEEKRYKKNLSESAENAVKELRHQKEYVEMKKETAVRMQIASKRMRAYNRSKKSLKWVAFFIVLLGVAAITWGIYSLVTKRGDFGIYFTLFGLAAVFLFSGVSIIPTGKNNKRAIERMLEEARADMKSYTERYDGFSIPYYYAHPDVFERTIRVIREGRAEDIDTAFSVMKEDLKKINSTVKVSQLEYDEIVNIKPMFLLMDYK</sequence>
<evidence type="ECO:0000313" key="4">
    <source>
        <dbReference type="Proteomes" id="UP000823936"/>
    </source>
</evidence>
<gene>
    <name evidence="3" type="ORF">IAB12_06710</name>
</gene>
<dbReference type="EMBL" id="DXHU01000023">
    <property type="protein sequence ID" value="HIV99447.1"/>
    <property type="molecule type" value="Genomic_DNA"/>
</dbReference>
<dbReference type="Proteomes" id="UP000823936">
    <property type="component" value="Unassembled WGS sequence"/>
</dbReference>